<proteinExistence type="predicted"/>
<evidence type="ECO:0000313" key="2">
    <source>
        <dbReference type="Proteomes" id="UP000075714"/>
    </source>
</evidence>
<accession>A0A150GAJ0</accession>
<reference evidence="2" key="1">
    <citation type="journal article" date="2016" name="Nat. Commun.">
        <title>The Gonium pectorale genome demonstrates co-option of cell cycle regulation during the evolution of multicellularity.</title>
        <authorList>
            <person name="Hanschen E.R."/>
            <person name="Marriage T.N."/>
            <person name="Ferris P.J."/>
            <person name="Hamaji T."/>
            <person name="Toyoda A."/>
            <person name="Fujiyama A."/>
            <person name="Neme R."/>
            <person name="Noguchi H."/>
            <person name="Minakuchi Y."/>
            <person name="Suzuki M."/>
            <person name="Kawai-Toyooka H."/>
            <person name="Smith D.R."/>
            <person name="Sparks H."/>
            <person name="Anderson J."/>
            <person name="Bakaric R."/>
            <person name="Luria V."/>
            <person name="Karger A."/>
            <person name="Kirschner M.W."/>
            <person name="Durand P.M."/>
            <person name="Michod R.E."/>
            <person name="Nozaki H."/>
            <person name="Olson B.J."/>
        </authorList>
    </citation>
    <scope>NUCLEOTIDE SEQUENCE [LARGE SCALE GENOMIC DNA]</scope>
    <source>
        <strain evidence="2">NIES-2863</strain>
    </source>
</reference>
<sequence length="663" mass="68995">MWWQLSTSSVVPVLVLQSGQQLTLSSLALFLPDLEEPLGTAPTGLGSLSLPRLFGARSGAVLELRDVTIVVSKAALGQLYLRLCGSTSAWPHTLGVALEGGDVRIAELDSVDPSLPGGGGAVRWRNVTITCPGYGLRAPYPCAAAPVASTGELQSVAARLLGGVSSGPVFLSLTADVAAVAWPGGASNAPDVPAGSRLVLVGDPDRSTTVDMAGRNGAWRAGYVKDDKPLVEAWYSLPVALLRDLTLVNLPLAAEPESPGELMALGMNSFRVARWLAALVLNHKDTPLITLTRCTVVLPDEELAFLRRAVREAGDRAGTGDGTAGDMHPGSDPSGALLIGSGPFAIEVTTKGGTGPSSNASDPADGRLEVAVLKMLPRVVLRDCTLLSASAYTALPGAVELLPQSRVWPPLLLQPDEKEQASKRGPLAFAVATGMWEALEYGLLACGSSPGDASMVVVASRDDHSLGAEVDPSALLHRVVRQQGRDVDATGGCNIGGLPEGLGTGRTFVDLKGLSGLFALRRPVSLRNLVLYNLAPGGTNGTGALPSGLEGPDEPWANSTLPLWLFSFDRSGGANATAEATAPPPPRTGLGGRRALRLNLQPPLSYNFESGVLVLSSVRHYGWEGSDITITHTMPPDAPSDASTLPHQNRFLPYQVLAGKGQG</sequence>
<organism evidence="1 2">
    <name type="scientific">Gonium pectorale</name>
    <name type="common">Green alga</name>
    <dbReference type="NCBI Taxonomy" id="33097"/>
    <lineage>
        <taxon>Eukaryota</taxon>
        <taxon>Viridiplantae</taxon>
        <taxon>Chlorophyta</taxon>
        <taxon>core chlorophytes</taxon>
        <taxon>Chlorophyceae</taxon>
        <taxon>CS clade</taxon>
        <taxon>Chlamydomonadales</taxon>
        <taxon>Volvocaceae</taxon>
        <taxon>Gonium</taxon>
    </lineage>
</organism>
<dbReference type="Proteomes" id="UP000075714">
    <property type="component" value="Unassembled WGS sequence"/>
</dbReference>
<keyword evidence="2" id="KW-1185">Reference proteome</keyword>
<dbReference type="AlphaFoldDB" id="A0A150GAJ0"/>
<comment type="caution">
    <text evidence="1">The sequence shown here is derived from an EMBL/GenBank/DDBJ whole genome shotgun (WGS) entry which is preliminary data.</text>
</comment>
<gene>
    <name evidence="1" type="ORF">GPECTOR_40g572</name>
</gene>
<name>A0A150GAJ0_GONPE</name>
<dbReference type="EMBL" id="LSYV01000041">
    <property type="protein sequence ID" value="KXZ46838.1"/>
    <property type="molecule type" value="Genomic_DNA"/>
</dbReference>
<protein>
    <submittedName>
        <fullName evidence="1">Uncharacterized protein</fullName>
    </submittedName>
</protein>
<evidence type="ECO:0000313" key="1">
    <source>
        <dbReference type="EMBL" id="KXZ46838.1"/>
    </source>
</evidence>